<organism evidence="2 3">
    <name type="scientific">Brassica cretica</name>
    <name type="common">Mustard</name>
    <dbReference type="NCBI Taxonomy" id="69181"/>
    <lineage>
        <taxon>Eukaryota</taxon>
        <taxon>Viridiplantae</taxon>
        <taxon>Streptophyta</taxon>
        <taxon>Embryophyta</taxon>
        <taxon>Tracheophyta</taxon>
        <taxon>Spermatophyta</taxon>
        <taxon>Magnoliopsida</taxon>
        <taxon>eudicotyledons</taxon>
        <taxon>Gunneridae</taxon>
        <taxon>Pentapetalae</taxon>
        <taxon>rosids</taxon>
        <taxon>malvids</taxon>
        <taxon>Brassicales</taxon>
        <taxon>Brassicaceae</taxon>
        <taxon>Brassiceae</taxon>
        <taxon>Brassica</taxon>
    </lineage>
</organism>
<dbReference type="AlphaFoldDB" id="A0A8S9SQ93"/>
<proteinExistence type="predicted"/>
<sequence length="161" mass="18081">MYDATNGINYSSYFSTLLPVNPADNFLCGNQNFANFDDPLYFMPNMRSSFSSSSSSGFDGLTDDGDAAAQDEQLVGIVVEKKLVSGHLSQLLRVKQYKEVKALKRPDEGHCERVVQMKVLLFFMKSSAVRALLLYVRVLLLNFSFPPLGLGSGDRYMFYQF</sequence>
<dbReference type="EMBL" id="QGKX02000004">
    <property type="protein sequence ID" value="KAF3603861.1"/>
    <property type="molecule type" value="Genomic_DNA"/>
</dbReference>
<evidence type="ECO:0000313" key="3">
    <source>
        <dbReference type="Proteomes" id="UP000712600"/>
    </source>
</evidence>
<comment type="caution">
    <text evidence="2">The sequence shown here is derived from an EMBL/GenBank/DDBJ whole genome shotgun (WGS) entry which is preliminary data.</text>
</comment>
<keyword evidence="1" id="KW-1133">Transmembrane helix</keyword>
<accession>A0A8S9SQ93</accession>
<keyword evidence="1" id="KW-0812">Transmembrane</keyword>
<name>A0A8S9SQ93_BRACR</name>
<evidence type="ECO:0000313" key="2">
    <source>
        <dbReference type="EMBL" id="KAF3603861.1"/>
    </source>
</evidence>
<feature type="transmembrane region" description="Helical" evidence="1">
    <location>
        <begin position="127"/>
        <end position="145"/>
    </location>
</feature>
<gene>
    <name evidence="2" type="ORF">F2Q69_00037992</name>
</gene>
<reference evidence="2" key="1">
    <citation type="submission" date="2019-12" db="EMBL/GenBank/DDBJ databases">
        <title>Genome sequencing and annotation of Brassica cretica.</title>
        <authorList>
            <person name="Studholme D.J."/>
            <person name="Sarris P."/>
        </authorList>
    </citation>
    <scope>NUCLEOTIDE SEQUENCE</scope>
    <source>
        <strain evidence="2">PFS-109/04</strain>
        <tissue evidence="2">Leaf</tissue>
    </source>
</reference>
<evidence type="ECO:0000256" key="1">
    <source>
        <dbReference type="SAM" id="Phobius"/>
    </source>
</evidence>
<keyword evidence="1" id="KW-0472">Membrane</keyword>
<protein>
    <submittedName>
        <fullName evidence="2">Uncharacterized protein</fullName>
    </submittedName>
</protein>
<dbReference type="Proteomes" id="UP000712600">
    <property type="component" value="Unassembled WGS sequence"/>
</dbReference>